<comment type="caution">
    <text evidence="2">The sequence shown here is derived from an EMBL/GenBank/DDBJ whole genome shotgun (WGS) entry which is preliminary data.</text>
</comment>
<reference evidence="2" key="2">
    <citation type="submission" date="2021-09" db="EMBL/GenBank/DDBJ databases">
        <authorList>
            <person name="Jia N."/>
            <person name="Wang J."/>
            <person name="Shi W."/>
            <person name="Du L."/>
            <person name="Sun Y."/>
            <person name="Zhan W."/>
            <person name="Jiang J."/>
            <person name="Wang Q."/>
            <person name="Zhang B."/>
            <person name="Ji P."/>
            <person name="Sakyi L.B."/>
            <person name="Cui X."/>
            <person name="Yuan T."/>
            <person name="Jiang B."/>
            <person name="Yang W."/>
            <person name="Lam T.T.-Y."/>
            <person name="Chang Q."/>
            <person name="Ding S."/>
            <person name="Wang X."/>
            <person name="Zhu J."/>
            <person name="Ruan X."/>
            <person name="Zhao L."/>
            <person name="Wei J."/>
            <person name="Que T."/>
            <person name="Du C."/>
            <person name="Cheng J."/>
            <person name="Dai P."/>
            <person name="Han X."/>
            <person name="Huang E."/>
            <person name="Gao Y."/>
            <person name="Liu J."/>
            <person name="Shao H."/>
            <person name="Ye R."/>
            <person name="Li L."/>
            <person name="Wei W."/>
            <person name="Wang X."/>
            <person name="Wang C."/>
            <person name="Huo Q."/>
            <person name="Li W."/>
            <person name="Guo W."/>
            <person name="Chen H."/>
            <person name="Chen S."/>
            <person name="Zhou L."/>
            <person name="Zhou L."/>
            <person name="Ni X."/>
            <person name="Tian J."/>
            <person name="Zhou Y."/>
            <person name="Sheng Y."/>
            <person name="Liu T."/>
            <person name="Pan Y."/>
            <person name="Xia L."/>
            <person name="Li J."/>
            <person name="Zhao F."/>
            <person name="Cao W."/>
        </authorList>
    </citation>
    <scope>NUCLEOTIDE SEQUENCE</scope>
    <source>
        <strain evidence="2">Rsan-2018</strain>
        <tissue evidence="2">Larvae</tissue>
    </source>
</reference>
<dbReference type="Proteomes" id="UP000821837">
    <property type="component" value="Chromosome 6"/>
</dbReference>
<evidence type="ECO:0000256" key="1">
    <source>
        <dbReference type="SAM" id="MobiDB-lite"/>
    </source>
</evidence>
<reference evidence="2" key="1">
    <citation type="journal article" date="2020" name="Cell">
        <title>Large-Scale Comparative Analyses of Tick Genomes Elucidate Their Genetic Diversity and Vector Capacities.</title>
        <authorList>
            <consortium name="Tick Genome and Microbiome Consortium (TIGMIC)"/>
            <person name="Jia N."/>
            <person name="Wang J."/>
            <person name="Shi W."/>
            <person name="Du L."/>
            <person name="Sun Y."/>
            <person name="Zhan W."/>
            <person name="Jiang J.F."/>
            <person name="Wang Q."/>
            <person name="Zhang B."/>
            <person name="Ji P."/>
            <person name="Bell-Sakyi L."/>
            <person name="Cui X.M."/>
            <person name="Yuan T.T."/>
            <person name="Jiang B.G."/>
            <person name="Yang W.F."/>
            <person name="Lam T.T."/>
            <person name="Chang Q.C."/>
            <person name="Ding S.J."/>
            <person name="Wang X.J."/>
            <person name="Zhu J.G."/>
            <person name="Ruan X.D."/>
            <person name="Zhao L."/>
            <person name="Wei J.T."/>
            <person name="Ye R.Z."/>
            <person name="Que T.C."/>
            <person name="Du C.H."/>
            <person name="Zhou Y.H."/>
            <person name="Cheng J.X."/>
            <person name="Dai P.F."/>
            <person name="Guo W.B."/>
            <person name="Han X.H."/>
            <person name="Huang E.J."/>
            <person name="Li L.F."/>
            <person name="Wei W."/>
            <person name="Gao Y.C."/>
            <person name="Liu J.Z."/>
            <person name="Shao H.Z."/>
            <person name="Wang X."/>
            <person name="Wang C.C."/>
            <person name="Yang T.C."/>
            <person name="Huo Q.B."/>
            <person name="Li W."/>
            <person name="Chen H.Y."/>
            <person name="Chen S.E."/>
            <person name="Zhou L.G."/>
            <person name="Ni X.B."/>
            <person name="Tian J.H."/>
            <person name="Sheng Y."/>
            <person name="Liu T."/>
            <person name="Pan Y.S."/>
            <person name="Xia L.Y."/>
            <person name="Li J."/>
            <person name="Zhao F."/>
            <person name="Cao W.C."/>
        </authorList>
    </citation>
    <scope>NUCLEOTIDE SEQUENCE</scope>
    <source>
        <strain evidence="2">Rsan-2018</strain>
    </source>
</reference>
<proteinExistence type="predicted"/>
<keyword evidence="3" id="KW-1185">Reference proteome</keyword>
<name>A0A9D4PME8_RHISA</name>
<accession>A0A9D4PME8</accession>
<gene>
    <name evidence="2" type="ORF">HPB52_013856</name>
</gene>
<protein>
    <submittedName>
        <fullName evidence="2">Uncharacterized protein</fullName>
    </submittedName>
</protein>
<dbReference type="EMBL" id="JABSTV010001252">
    <property type="protein sequence ID" value="KAH7947586.1"/>
    <property type="molecule type" value="Genomic_DNA"/>
</dbReference>
<organism evidence="2 3">
    <name type="scientific">Rhipicephalus sanguineus</name>
    <name type="common">Brown dog tick</name>
    <name type="synonym">Ixodes sanguineus</name>
    <dbReference type="NCBI Taxonomy" id="34632"/>
    <lineage>
        <taxon>Eukaryota</taxon>
        <taxon>Metazoa</taxon>
        <taxon>Ecdysozoa</taxon>
        <taxon>Arthropoda</taxon>
        <taxon>Chelicerata</taxon>
        <taxon>Arachnida</taxon>
        <taxon>Acari</taxon>
        <taxon>Parasitiformes</taxon>
        <taxon>Ixodida</taxon>
        <taxon>Ixodoidea</taxon>
        <taxon>Ixodidae</taxon>
        <taxon>Rhipicephalinae</taxon>
        <taxon>Rhipicephalus</taxon>
        <taxon>Rhipicephalus</taxon>
    </lineage>
</organism>
<dbReference type="AlphaFoldDB" id="A0A9D4PME8"/>
<evidence type="ECO:0000313" key="2">
    <source>
        <dbReference type="EMBL" id="KAH7947586.1"/>
    </source>
</evidence>
<sequence length="447" mass="48743">MRTKAIEKRAASSSSGGNYYFSSWSYEDRAFLRALYKKFPCTKVHLMVQIMKSAPAAGRWDCSHWPSWANMARQVRSSIRKQVTPKEMEAFFWDVIAEGTGQDEVTERLDALIFGDDASSPVILAGETSSSAFDDKSTATEEESSEDVYEESDDDEVTVDDDDDDTDFTVRRSRSARVASKGSKRAQKRARSAEDQPRPGELALASGSAKMGEPMDGFGVDVPVVQAPDSAGNAKTVELSTGPDFEVALVLESVLSEVCKMDDARRQAFGQHAGGGAGEEYAETGACVPRIARCSAQSCITDHGTGQALDRDRPPSVCDSANGTADVAMTDSELTRILDEASHDNGDLSSFCVGDDGLVDGFTRSDFAGGDVSHDYAMELPEVEVIVHETANSFDKEVQCKPTCEDKAVQCDIDSSRIADMMHKEHLLRMEVMRYHKDVLMKNLGLP</sequence>
<feature type="region of interest" description="Disordered" evidence="1">
    <location>
        <begin position="126"/>
        <end position="211"/>
    </location>
</feature>
<feature type="compositionally biased region" description="Acidic residues" evidence="1">
    <location>
        <begin position="140"/>
        <end position="167"/>
    </location>
</feature>
<evidence type="ECO:0000313" key="3">
    <source>
        <dbReference type="Proteomes" id="UP000821837"/>
    </source>
</evidence>